<dbReference type="InterPro" id="IPR036047">
    <property type="entry name" value="F-box-like_dom_sf"/>
</dbReference>
<proteinExistence type="predicted"/>
<gene>
    <name evidence="2" type="ORF">N7452_003081</name>
</gene>
<sequence length="558" mass="64325">MSYTHLPYLPLEVWLSIGSHLQNSDIKSLRLTCSQFKNAAILRFDRVFLSANPLNIEVFRAVASHNEFRHRVTEIVWDDALLHRGQQRTEWTGYGDELLSDEDEPGDTKEWADKYGDDFDRELNIINNQPWQEGGPPNWFVAACDKNRSCLRQRRGSDAERPDHVARDEQLLAEPPLKELWEYYQHLLRQQKGVLADESDLHAFSFGVKQFPALRRVTITPSAHGHLHTPLYPTPMFRAFPKGFNYPVPRGWLYPASSYGVPALSYPWNEFPDLKERYRGFRTAMRVLANEPNHVSELIMTSNQIPTGINCTTFKEPCEEYDNFATVLKSPGFRRLDIALLVGGDVPLELELCWESFLNGRLRRALSEAKGMEDFRLHTTMKADPWGDTTAANGWGNGPIDRLIPLRRVIPVENWPRLHHLEISRFLVTQSDTISFLTALPKSVRSIKLSMLMFLDDSGDLSDLMKEMRKMICENTLWGDRGLATKPKVTVGLPMAGNREFGRAHWIEKEVQDFIYGNGNIPFLKDLRSETPLGCGFFRDSFEPEWDRPYDRIIEWRG</sequence>
<comment type="caution">
    <text evidence="2">The sequence shown here is derived from an EMBL/GenBank/DDBJ whole genome shotgun (WGS) entry which is preliminary data.</text>
</comment>
<organism evidence="2 3">
    <name type="scientific">Penicillium brevicompactum</name>
    <dbReference type="NCBI Taxonomy" id="5074"/>
    <lineage>
        <taxon>Eukaryota</taxon>
        <taxon>Fungi</taxon>
        <taxon>Dikarya</taxon>
        <taxon>Ascomycota</taxon>
        <taxon>Pezizomycotina</taxon>
        <taxon>Eurotiomycetes</taxon>
        <taxon>Eurotiomycetidae</taxon>
        <taxon>Eurotiales</taxon>
        <taxon>Aspergillaceae</taxon>
        <taxon>Penicillium</taxon>
    </lineage>
</organism>
<dbReference type="InterPro" id="IPR001810">
    <property type="entry name" value="F-box_dom"/>
</dbReference>
<dbReference type="Proteomes" id="UP001147695">
    <property type="component" value="Unassembled WGS sequence"/>
</dbReference>
<dbReference type="PROSITE" id="PS50181">
    <property type="entry name" value="FBOX"/>
    <property type="match status" value="1"/>
</dbReference>
<evidence type="ECO:0000313" key="2">
    <source>
        <dbReference type="EMBL" id="KAJ5345077.1"/>
    </source>
</evidence>
<feature type="domain" description="F-box" evidence="1">
    <location>
        <begin position="3"/>
        <end position="51"/>
    </location>
</feature>
<dbReference type="SUPFAM" id="SSF81383">
    <property type="entry name" value="F-box domain"/>
    <property type="match status" value="1"/>
</dbReference>
<dbReference type="AlphaFoldDB" id="A0A9W9QT47"/>
<dbReference type="CDD" id="cd09917">
    <property type="entry name" value="F-box_SF"/>
    <property type="match status" value="1"/>
</dbReference>
<dbReference type="EMBL" id="JAPZBQ010000002">
    <property type="protein sequence ID" value="KAJ5345077.1"/>
    <property type="molecule type" value="Genomic_DNA"/>
</dbReference>
<name>A0A9W9QT47_PENBR</name>
<evidence type="ECO:0000259" key="1">
    <source>
        <dbReference type="PROSITE" id="PS50181"/>
    </source>
</evidence>
<reference evidence="2" key="2">
    <citation type="journal article" date="2023" name="IMA Fungus">
        <title>Comparative genomic study of the Penicillium genus elucidates a diverse pangenome and 15 lateral gene transfer events.</title>
        <authorList>
            <person name="Petersen C."/>
            <person name="Sorensen T."/>
            <person name="Nielsen M.R."/>
            <person name="Sondergaard T.E."/>
            <person name="Sorensen J.L."/>
            <person name="Fitzpatrick D.A."/>
            <person name="Frisvad J.C."/>
            <person name="Nielsen K.L."/>
        </authorList>
    </citation>
    <scope>NUCLEOTIDE SEQUENCE</scope>
    <source>
        <strain evidence="2">IBT 35673</strain>
    </source>
</reference>
<reference evidence="2" key="1">
    <citation type="submission" date="2022-12" db="EMBL/GenBank/DDBJ databases">
        <authorList>
            <person name="Petersen C."/>
        </authorList>
    </citation>
    <scope>NUCLEOTIDE SEQUENCE</scope>
    <source>
        <strain evidence="2">IBT 35673</strain>
    </source>
</reference>
<protein>
    <recommendedName>
        <fullName evidence="1">F-box domain-containing protein</fullName>
    </recommendedName>
</protein>
<evidence type="ECO:0000313" key="3">
    <source>
        <dbReference type="Proteomes" id="UP001147695"/>
    </source>
</evidence>
<accession>A0A9W9QT47</accession>